<accession>A0AC34GNP9</accession>
<dbReference type="WBParaSite" id="ES5_v2.g5321.t1">
    <property type="protein sequence ID" value="ES5_v2.g5321.t1"/>
    <property type="gene ID" value="ES5_v2.g5321"/>
</dbReference>
<evidence type="ECO:0000313" key="2">
    <source>
        <dbReference type="WBParaSite" id="ES5_v2.g5321.t1"/>
    </source>
</evidence>
<proteinExistence type="predicted"/>
<evidence type="ECO:0000313" key="1">
    <source>
        <dbReference type="Proteomes" id="UP000887579"/>
    </source>
</evidence>
<protein>
    <submittedName>
        <fullName evidence="2">Uncharacterized protein</fullName>
    </submittedName>
</protein>
<dbReference type="Proteomes" id="UP000887579">
    <property type="component" value="Unplaced"/>
</dbReference>
<name>A0AC34GNP9_9BILA</name>
<sequence length="281" mass="32930">MFSLTTNLQFQCSRDIQKVIIKLEKLQEENQKLQNQLENINTKIDNVSASSSVISQNSQTDSNFFVAVVPEDRDNFSNEIQIIPTTDTSFVDNDECQNHSTNEIVEPNWIVEKNKCNKLIEKAQNQLPYFLSFYLPEIYNSAELVSPAYFPEADQKHQEINAIINYFWKNQSTQDFYAKAIEKELQIQRYKVTRKMYHLLKTIDCCIMGKDGKVYDCRNDRVQAMMLRNDEETYTEWSIPNELIYDDYVVGAKKDGTNNKTFIYKLDLPALSEKLIYTKRK</sequence>
<reference evidence="2" key="1">
    <citation type="submission" date="2022-11" db="UniProtKB">
        <authorList>
            <consortium name="WormBaseParasite"/>
        </authorList>
    </citation>
    <scope>IDENTIFICATION</scope>
</reference>
<organism evidence="1 2">
    <name type="scientific">Panagrolaimus sp. ES5</name>
    <dbReference type="NCBI Taxonomy" id="591445"/>
    <lineage>
        <taxon>Eukaryota</taxon>
        <taxon>Metazoa</taxon>
        <taxon>Ecdysozoa</taxon>
        <taxon>Nematoda</taxon>
        <taxon>Chromadorea</taxon>
        <taxon>Rhabditida</taxon>
        <taxon>Tylenchina</taxon>
        <taxon>Panagrolaimomorpha</taxon>
        <taxon>Panagrolaimoidea</taxon>
        <taxon>Panagrolaimidae</taxon>
        <taxon>Panagrolaimus</taxon>
    </lineage>
</organism>